<organism evidence="7 8">
    <name type="scientific">Polaromonas aquatica</name>
    <dbReference type="NCBI Taxonomy" id="332657"/>
    <lineage>
        <taxon>Bacteria</taxon>
        <taxon>Pseudomonadati</taxon>
        <taxon>Pseudomonadota</taxon>
        <taxon>Betaproteobacteria</taxon>
        <taxon>Burkholderiales</taxon>
        <taxon>Comamonadaceae</taxon>
        <taxon>Polaromonas</taxon>
    </lineage>
</organism>
<evidence type="ECO:0000256" key="1">
    <source>
        <dbReference type="ARBA" id="ARBA00004651"/>
    </source>
</evidence>
<gene>
    <name evidence="7" type="ORF">ACFQND_27190</name>
</gene>
<comment type="subcellular location">
    <subcellularLocation>
        <location evidence="1">Cell membrane</location>
        <topology evidence="1">Multi-pass membrane protein</topology>
    </subcellularLocation>
</comment>
<evidence type="ECO:0000313" key="7">
    <source>
        <dbReference type="EMBL" id="MFC6284928.1"/>
    </source>
</evidence>
<dbReference type="Pfam" id="PF02653">
    <property type="entry name" value="BPD_transp_2"/>
    <property type="match status" value="1"/>
</dbReference>
<keyword evidence="3 6" id="KW-0812">Transmembrane</keyword>
<proteinExistence type="predicted"/>
<feature type="transmembrane region" description="Helical" evidence="6">
    <location>
        <begin position="174"/>
        <end position="195"/>
    </location>
</feature>
<dbReference type="InterPro" id="IPR001851">
    <property type="entry name" value="ABC_transp_permease"/>
</dbReference>
<dbReference type="EMBL" id="JBHSRS010000084">
    <property type="protein sequence ID" value="MFC6284928.1"/>
    <property type="molecule type" value="Genomic_DNA"/>
</dbReference>
<feature type="transmembrane region" description="Helical" evidence="6">
    <location>
        <begin position="291"/>
        <end position="313"/>
    </location>
</feature>
<feature type="transmembrane region" description="Helical" evidence="6">
    <location>
        <begin position="262"/>
        <end position="284"/>
    </location>
</feature>
<protein>
    <submittedName>
        <fullName evidence="7">Branched-chain amino acid ABC transporter permease</fullName>
    </submittedName>
</protein>
<sequence length="329" mass="35044">MLPNTSPDTSAVARRPSHALSSRKLHVVIFAGLAVLLLAAPLFAYPVFLMKVLCFSLFALSFNLLIGFGGLTSFGHAAFFGLGSYVSAYLAKEAGLQPQWALLAAVIASALLGLLFAVIAIKREGIYFSMITLALAQLVYFLAVQTPQFTGGENGIQAVPRGKLFGILDLTNDLALYFVVIALFMGSLAFIYRVIHSPFGEVCKAIRDNEPRAISLGYRVNRYKTALFVISAAIAGLAGGTKAIVFQLASLTDVHWSMSGEVILMTLLGGLGTIFGPIVGATVVISMQNFLGFLGEWVVVVQGVVFAVCVLAFRDGIVGLLAKRSGRTI</sequence>
<dbReference type="PANTHER" id="PTHR30482">
    <property type="entry name" value="HIGH-AFFINITY BRANCHED-CHAIN AMINO ACID TRANSPORT SYSTEM PERMEASE"/>
    <property type="match status" value="1"/>
</dbReference>
<keyword evidence="8" id="KW-1185">Reference proteome</keyword>
<comment type="caution">
    <text evidence="7">The sequence shown here is derived from an EMBL/GenBank/DDBJ whole genome shotgun (WGS) entry which is preliminary data.</text>
</comment>
<evidence type="ECO:0000256" key="6">
    <source>
        <dbReference type="SAM" id="Phobius"/>
    </source>
</evidence>
<feature type="transmembrane region" description="Helical" evidence="6">
    <location>
        <begin position="100"/>
        <end position="119"/>
    </location>
</feature>
<feature type="transmembrane region" description="Helical" evidence="6">
    <location>
        <begin position="126"/>
        <end position="143"/>
    </location>
</feature>
<dbReference type="CDD" id="cd06581">
    <property type="entry name" value="TM_PBP1_LivM_like"/>
    <property type="match status" value="1"/>
</dbReference>
<evidence type="ECO:0000256" key="5">
    <source>
        <dbReference type="ARBA" id="ARBA00023136"/>
    </source>
</evidence>
<dbReference type="Proteomes" id="UP001596270">
    <property type="component" value="Unassembled WGS sequence"/>
</dbReference>
<feature type="transmembrane region" description="Helical" evidence="6">
    <location>
        <begin position="226"/>
        <end position="250"/>
    </location>
</feature>
<accession>A0ABW1U5S2</accession>
<dbReference type="PANTHER" id="PTHR30482:SF17">
    <property type="entry name" value="ABC TRANSPORTER ATP-BINDING PROTEIN"/>
    <property type="match status" value="1"/>
</dbReference>
<dbReference type="RefSeq" id="WP_371439403.1">
    <property type="nucleotide sequence ID" value="NZ_JBHSRS010000084.1"/>
</dbReference>
<evidence type="ECO:0000256" key="2">
    <source>
        <dbReference type="ARBA" id="ARBA00022475"/>
    </source>
</evidence>
<evidence type="ECO:0000313" key="8">
    <source>
        <dbReference type="Proteomes" id="UP001596270"/>
    </source>
</evidence>
<keyword evidence="5 6" id="KW-0472">Membrane</keyword>
<evidence type="ECO:0000256" key="4">
    <source>
        <dbReference type="ARBA" id="ARBA00022989"/>
    </source>
</evidence>
<dbReference type="InterPro" id="IPR043428">
    <property type="entry name" value="LivM-like"/>
</dbReference>
<feature type="transmembrane region" description="Helical" evidence="6">
    <location>
        <begin position="25"/>
        <end position="45"/>
    </location>
</feature>
<name>A0ABW1U5S2_9BURK</name>
<evidence type="ECO:0000256" key="3">
    <source>
        <dbReference type="ARBA" id="ARBA00022692"/>
    </source>
</evidence>
<keyword evidence="2" id="KW-1003">Cell membrane</keyword>
<keyword evidence="4 6" id="KW-1133">Transmembrane helix</keyword>
<reference evidence="8" key="1">
    <citation type="journal article" date="2019" name="Int. J. Syst. Evol. Microbiol.">
        <title>The Global Catalogue of Microorganisms (GCM) 10K type strain sequencing project: providing services to taxonomists for standard genome sequencing and annotation.</title>
        <authorList>
            <consortium name="The Broad Institute Genomics Platform"/>
            <consortium name="The Broad Institute Genome Sequencing Center for Infectious Disease"/>
            <person name="Wu L."/>
            <person name="Ma J."/>
        </authorList>
    </citation>
    <scope>NUCLEOTIDE SEQUENCE [LARGE SCALE GENOMIC DNA]</scope>
    <source>
        <strain evidence="8">CCUG 39402</strain>
    </source>
</reference>
<feature type="transmembrane region" description="Helical" evidence="6">
    <location>
        <begin position="52"/>
        <end position="80"/>
    </location>
</feature>